<name>A0A166DCP8_9AGAM</name>
<keyword evidence="2" id="KW-1185">Reference proteome</keyword>
<protein>
    <submittedName>
        <fullName evidence="1">Uncharacterized protein</fullName>
    </submittedName>
</protein>
<accession>A0A166DCP8</accession>
<organism evidence="1 2">
    <name type="scientific">Sistotremastrum suecicum HHB10207 ss-3</name>
    <dbReference type="NCBI Taxonomy" id="1314776"/>
    <lineage>
        <taxon>Eukaryota</taxon>
        <taxon>Fungi</taxon>
        <taxon>Dikarya</taxon>
        <taxon>Basidiomycota</taxon>
        <taxon>Agaricomycotina</taxon>
        <taxon>Agaricomycetes</taxon>
        <taxon>Sistotremastrales</taxon>
        <taxon>Sistotremastraceae</taxon>
        <taxon>Sistotremastrum</taxon>
    </lineage>
</organism>
<dbReference type="EMBL" id="KV428064">
    <property type="protein sequence ID" value="KZT38373.1"/>
    <property type="molecule type" value="Genomic_DNA"/>
</dbReference>
<evidence type="ECO:0000313" key="1">
    <source>
        <dbReference type="EMBL" id="KZT38373.1"/>
    </source>
</evidence>
<gene>
    <name evidence="1" type="ORF">SISSUDRAFT_756117</name>
</gene>
<evidence type="ECO:0000313" key="2">
    <source>
        <dbReference type="Proteomes" id="UP000076798"/>
    </source>
</evidence>
<proteinExistence type="predicted"/>
<dbReference type="AlphaFoldDB" id="A0A166DCP8"/>
<sequence length="173" mass="19545">MNSTNDEDFRPFALRNLRHAQSDDRSSCNNVGKEGQSKFSIACYVVLGANQKAFRDAARESIYSPVAKFSLLPHRWACHLPLLSNGRIYLNAVRTSFRRLRSELQSACRSISKTEQREGCSRVSPIYLTKARLSSISVYSDDLQFRNQDSGSASYLLENNPSVLICDWVTKTV</sequence>
<reference evidence="1 2" key="1">
    <citation type="journal article" date="2016" name="Mol. Biol. Evol.">
        <title>Comparative Genomics of Early-Diverging Mushroom-Forming Fungi Provides Insights into the Origins of Lignocellulose Decay Capabilities.</title>
        <authorList>
            <person name="Nagy L.G."/>
            <person name="Riley R."/>
            <person name="Tritt A."/>
            <person name="Adam C."/>
            <person name="Daum C."/>
            <person name="Floudas D."/>
            <person name="Sun H."/>
            <person name="Yadav J.S."/>
            <person name="Pangilinan J."/>
            <person name="Larsson K.H."/>
            <person name="Matsuura K."/>
            <person name="Barry K."/>
            <person name="Labutti K."/>
            <person name="Kuo R."/>
            <person name="Ohm R.A."/>
            <person name="Bhattacharya S.S."/>
            <person name="Shirouzu T."/>
            <person name="Yoshinaga Y."/>
            <person name="Martin F.M."/>
            <person name="Grigoriev I.V."/>
            <person name="Hibbett D.S."/>
        </authorList>
    </citation>
    <scope>NUCLEOTIDE SEQUENCE [LARGE SCALE GENOMIC DNA]</scope>
    <source>
        <strain evidence="1 2">HHB10207 ss-3</strain>
    </source>
</reference>
<dbReference type="Proteomes" id="UP000076798">
    <property type="component" value="Unassembled WGS sequence"/>
</dbReference>